<dbReference type="EMBL" id="JACOGF010000013">
    <property type="protein sequence ID" value="MBC3920047.1"/>
    <property type="molecule type" value="Genomic_DNA"/>
</dbReference>
<protein>
    <submittedName>
        <fullName evidence="2">DUF4263 domain-containing protein</fullName>
    </submittedName>
</protein>
<dbReference type="RefSeq" id="WP_186949313.1">
    <property type="nucleotide sequence ID" value="NZ_JACOGF010000013.1"/>
</dbReference>
<feature type="domain" description="Shedu protein SduA C-terminal" evidence="1">
    <location>
        <begin position="234"/>
        <end position="398"/>
    </location>
</feature>
<name>A0ABR6ZVZ6_9BURK</name>
<keyword evidence="3" id="KW-1185">Reference proteome</keyword>
<dbReference type="InterPro" id="IPR025359">
    <property type="entry name" value="SduA_C"/>
</dbReference>
<proteinExistence type="predicted"/>
<gene>
    <name evidence="2" type="ORF">H8L32_21445</name>
</gene>
<sequence length="412" mass="47826">MTKLAVEFEASGDELHLLYRPRDDDSWVHSKFNRGEELFIKGTYHLTRANFAQAYLDELNARSQVDDDHPSLMDDYVMRFTVATAVDNYFVFDSDILDIEIPILIACSAEPTWKWFSTEAQTSILRVAAKLMPSRIVIGGEAPDAIPVAEYERLVQQFPTGYELKRYVAARVSAVLRQYTDASVDAELMLSNYLEKRIKTQPKNYIRRFREAEVAKFEFLYSQLQDMLESEDGYSEHVWQKQILDIVRLLNSKYIAAFKSVPLNDPGNNTDKQLDIMLVDATGNIDVIEIKKPLRKCVMTDAHYRGNHIPLRELTGSIMQVEKYIFHLCRWGMAGENYLTKKYADRLPLGLRIKITNPCGIIIMGRDHELTDAQRRDFEIFRRQNKNIIDVITYDDLLRRLQFVIQQFKAGR</sequence>
<dbReference type="Pfam" id="PF14082">
    <property type="entry name" value="SduA_C"/>
    <property type="match status" value="1"/>
</dbReference>
<reference evidence="2 3" key="1">
    <citation type="submission" date="2020-08" db="EMBL/GenBank/DDBJ databases">
        <title>Novel species isolated from subtropical streams in China.</title>
        <authorList>
            <person name="Lu H."/>
        </authorList>
    </citation>
    <scope>NUCLEOTIDE SEQUENCE [LARGE SCALE GENOMIC DNA]</scope>
    <source>
        <strain evidence="2 3">CY18W</strain>
    </source>
</reference>
<dbReference type="Proteomes" id="UP000650424">
    <property type="component" value="Unassembled WGS sequence"/>
</dbReference>
<organism evidence="2 3">
    <name type="scientific">Undibacterium hunanense</name>
    <dbReference type="NCBI Taxonomy" id="2762292"/>
    <lineage>
        <taxon>Bacteria</taxon>
        <taxon>Pseudomonadati</taxon>
        <taxon>Pseudomonadota</taxon>
        <taxon>Betaproteobacteria</taxon>
        <taxon>Burkholderiales</taxon>
        <taxon>Oxalobacteraceae</taxon>
        <taxon>Undibacterium</taxon>
    </lineage>
</organism>
<evidence type="ECO:0000313" key="2">
    <source>
        <dbReference type="EMBL" id="MBC3920047.1"/>
    </source>
</evidence>
<comment type="caution">
    <text evidence="2">The sequence shown here is derived from an EMBL/GenBank/DDBJ whole genome shotgun (WGS) entry which is preliminary data.</text>
</comment>
<accession>A0ABR6ZVZ6</accession>
<evidence type="ECO:0000313" key="3">
    <source>
        <dbReference type="Proteomes" id="UP000650424"/>
    </source>
</evidence>
<evidence type="ECO:0000259" key="1">
    <source>
        <dbReference type="Pfam" id="PF14082"/>
    </source>
</evidence>